<dbReference type="Proteomes" id="UP000046392">
    <property type="component" value="Unplaced"/>
</dbReference>
<keyword evidence="1" id="KW-1185">Reference proteome</keyword>
<accession>A0A0N5BFT0</accession>
<organism evidence="1 2">
    <name type="scientific">Strongyloides papillosus</name>
    <name type="common">Intestinal threadworm</name>
    <dbReference type="NCBI Taxonomy" id="174720"/>
    <lineage>
        <taxon>Eukaryota</taxon>
        <taxon>Metazoa</taxon>
        <taxon>Ecdysozoa</taxon>
        <taxon>Nematoda</taxon>
        <taxon>Chromadorea</taxon>
        <taxon>Rhabditida</taxon>
        <taxon>Tylenchina</taxon>
        <taxon>Panagrolaimomorpha</taxon>
        <taxon>Strongyloidoidea</taxon>
        <taxon>Strongyloididae</taxon>
        <taxon>Strongyloides</taxon>
    </lineage>
</organism>
<dbReference type="WBParaSite" id="SPAL_0000484200.1">
    <property type="protein sequence ID" value="SPAL_0000484200.1"/>
    <property type="gene ID" value="SPAL_0000484200"/>
</dbReference>
<dbReference type="AlphaFoldDB" id="A0A0N5BFT0"/>
<evidence type="ECO:0000313" key="1">
    <source>
        <dbReference type="Proteomes" id="UP000046392"/>
    </source>
</evidence>
<name>A0A0N5BFT0_STREA</name>
<evidence type="ECO:0000313" key="2">
    <source>
        <dbReference type="WBParaSite" id="SPAL_0000484200.1"/>
    </source>
</evidence>
<proteinExistence type="predicted"/>
<dbReference type="STRING" id="174720.A0A0N5BFT0"/>
<protein>
    <submittedName>
        <fullName evidence="2">DUF3467 domain-containing protein</fullName>
    </submittedName>
</protein>
<reference evidence="2" key="1">
    <citation type="submission" date="2017-02" db="UniProtKB">
        <authorList>
            <consortium name="WormBaseParasite"/>
        </authorList>
    </citation>
    <scope>IDENTIFICATION</scope>
</reference>
<sequence>MTNCFQITGKDSDVKSHVYQFDLGIFITVMKKNGQTARVEFNKAYPEGFKIDDYYSQTLKAMMIKFFPLLQHILKQQLGIPEKASISDFY</sequence>